<feature type="domain" description="FAD-dependent protein C-terminal" evidence="2">
    <location>
        <begin position="282"/>
        <end position="478"/>
    </location>
</feature>
<dbReference type="GO" id="GO:0071949">
    <property type="term" value="F:FAD binding"/>
    <property type="evidence" value="ECO:0007669"/>
    <property type="project" value="InterPro"/>
</dbReference>
<proteinExistence type="predicted"/>
<comment type="caution">
    <text evidence="3">The sequence shown here is derived from an EMBL/GenBank/DDBJ whole genome shotgun (WGS) entry which is preliminary data.</text>
</comment>
<dbReference type="SUPFAM" id="SSF51905">
    <property type="entry name" value="FAD/NAD(P)-binding domain"/>
    <property type="match status" value="1"/>
</dbReference>
<dbReference type="InterPro" id="IPR028348">
    <property type="entry name" value="FAD-binding_protein"/>
</dbReference>
<sequence length="528" mass="57190">MLRIENLKLSPGGGPSALRNAVLHILRIPEKDLLALHILRRSIDAREGVRMVYTVEVEAADEAAVLRRCRDKHVSKAAPRPVYQLPEPVTPPEVPPVVVGAGPAGLFAALVLARAGARPILLERGRRVEDRTADVERFWSTGELDLTSNVQFGEGGAGAFSDGKLNTGTKDLRHRFILEELVRCGAPEEILYDAKPHVGTDYLHIALKNLRRELLDLGADIRFESQLTDLDIRDGALHGITVTGPEGTYTLPCRQLILCPGHSARDTFEMLHRRGVPMEAKPFAVGVRIEQRQSDCDAAQYKQYAGHPGLPASTYKLSCHLSNGRGVFSFCVCPGGQVVAAASEEHRVVTNGMSEFARDKENINGALLVNVTPEDFGGDSPLAGIAFQRDLEAAAYQAGQGNYLAPAQRVEDFLVKRPSTGPGRVIPSYRPGVTWTNLWDCLPDFVAASIAEALPILGRKLKGYDQSDAVLTAVESRSSSPVRLLRNNDRQSTIQGLYPCGEGGGWAGGILSAAADGMRCGEEICKLL</sequence>
<dbReference type="InterPro" id="IPR002938">
    <property type="entry name" value="FAD-bd"/>
</dbReference>
<reference evidence="3" key="1">
    <citation type="submission" date="2020-08" db="EMBL/GenBank/DDBJ databases">
        <title>Genome public.</title>
        <authorList>
            <person name="Liu C."/>
            <person name="Sun Q."/>
        </authorList>
    </citation>
    <scope>NUCLEOTIDE SEQUENCE</scope>
    <source>
        <strain evidence="3">BX15</strain>
    </source>
</reference>
<keyword evidence="4" id="KW-1185">Reference proteome</keyword>
<dbReference type="Proteomes" id="UP000620327">
    <property type="component" value="Unassembled WGS sequence"/>
</dbReference>
<evidence type="ECO:0000259" key="2">
    <source>
        <dbReference type="Pfam" id="PF21688"/>
    </source>
</evidence>
<dbReference type="Pfam" id="PF01494">
    <property type="entry name" value="FAD_binding_3"/>
    <property type="match status" value="1"/>
</dbReference>
<organism evidence="3 4">
    <name type="scientific">Dysosmobacter segnis</name>
    <dbReference type="NCBI Taxonomy" id="2763042"/>
    <lineage>
        <taxon>Bacteria</taxon>
        <taxon>Bacillati</taxon>
        <taxon>Bacillota</taxon>
        <taxon>Clostridia</taxon>
        <taxon>Eubacteriales</taxon>
        <taxon>Oscillospiraceae</taxon>
        <taxon>Dysosmobacter</taxon>
    </lineage>
</organism>
<evidence type="ECO:0000259" key="1">
    <source>
        <dbReference type="Pfam" id="PF01494"/>
    </source>
</evidence>
<gene>
    <name evidence="3" type="ORF">H8Z83_01680</name>
</gene>
<dbReference type="PIRSF" id="PIRSF038984">
    <property type="entry name" value="FAD_binding_protein"/>
    <property type="match status" value="1"/>
</dbReference>
<dbReference type="RefSeq" id="WP_187013447.1">
    <property type="nucleotide sequence ID" value="NZ_JACOQI010000001.1"/>
</dbReference>
<feature type="domain" description="FAD-binding" evidence="1">
    <location>
        <begin position="96"/>
        <end position="126"/>
    </location>
</feature>
<protein>
    <submittedName>
        <fullName evidence="3">FAD-binding protein</fullName>
    </submittedName>
</protein>
<dbReference type="PANTHER" id="PTHR42842:SF3">
    <property type="entry name" value="FAD_NAD(P)-BINDING OXIDOREDUCTASE FAMILY PROTEIN"/>
    <property type="match status" value="1"/>
</dbReference>
<evidence type="ECO:0000313" key="4">
    <source>
        <dbReference type="Proteomes" id="UP000620327"/>
    </source>
</evidence>
<dbReference type="PANTHER" id="PTHR42842">
    <property type="entry name" value="FAD/NAD(P)-BINDING OXIDOREDUCTASE"/>
    <property type="match status" value="1"/>
</dbReference>
<name>A0A923MG89_9FIRM</name>
<dbReference type="Gene3D" id="3.50.50.60">
    <property type="entry name" value="FAD/NAD(P)-binding domain"/>
    <property type="match status" value="2"/>
</dbReference>
<evidence type="ECO:0000313" key="3">
    <source>
        <dbReference type="EMBL" id="MBC5769061.1"/>
    </source>
</evidence>
<accession>A0A923MG89</accession>
<dbReference type="EMBL" id="JACOQI010000001">
    <property type="protein sequence ID" value="MBC5769061.1"/>
    <property type="molecule type" value="Genomic_DNA"/>
</dbReference>
<dbReference type="Gene3D" id="3.30.70.2700">
    <property type="match status" value="1"/>
</dbReference>
<dbReference type="AlphaFoldDB" id="A0A923MG89"/>
<dbReference type="Pfam" id="PF21688">
    <property type="entry name" value="FAD-depend_C"/>
    <property type="match status" value="1"/>
</dbReference>
<dbReference type="InterPro" id="IPR049516">
    <property type="entry name" value="FAD-depend_C"/>
</dbReference>
<dbReference type="InterPro" id="IPR036188">
    <property type="entry name" value="FAD/NAD-bd_sf"/>
</dbReference>